<evidence type="ECO:0000313" key="6">
    <source>
        <dbReference type="EMBL" id="MFL0205138.1"/>
    </source>
</evidence>
<comment type="catalytic activity">
    <reaction evidence="4">
        <text>L-alanine = D-alanine</text>
        <dbReference type="Rhea" id="RHEA:20249"/>
        <dbReference type="ChEBI" id="CHEBI:57416"/>
        <dbReference type="ChEBI" id="CHEBI:57972"/>
        <dbReference type="EC" id="5.1.1.1"/>
    </reaction>
</comment>
<dbReference type="Pfam" id="PF08245">
    <property type="entry name" value="Mur_ligase_M"/>
    <property type="match status" value="1"/>
</dbReference>
<dbReference type="SMART" id="SM01005">
    <property type="entry name" value="Ala_racemase_C"/>
    <property type="match status" value="1"/>
</dbReference>
<feature type="binding site" evidence="4">
    <location>
        <position position="584"/>
    </location>
    <ligand>
        <name>substrate</name>
    </ligand>
</feature>
<dbReference type="EMBL" id="JBEWZG010000001">
    <property type="protein sequence ID" value="MFL0205138.1"/>
    <property type="molecule type" value="Genomic_DNA"/>
</dbReference>
<feature type="active site" description="Proton acceptor; specific for D-alanine" evidence="4">
    <location>
        <position position="487"/>
    </location>
</feature>
<dbReference type="InterPro" id="IPR009006">
    <property type="entry name" value="Ala_racemase/Decarboxylase_C"/>
</dbReference>
<comment type="function">
    <text evidence="4">Catalyzes the interconversion of L-alanine and D-alanine. May also act on other amino acids.</text>
</comment>
<feature type="active site" description="Proton acceptor; specific for L-alanine" evidence="4">
    <location>
        <position position="712"/>
    </location>
</feature>
<dbReference type="SUPFAM" id="SSF53623">
    <property type="entry name" value="MurD-like peptide ligases, catalytic domain"/>
    <property type="match status" value="1"/>
</dbReference>
<dbReference type="InterPro" id="IPR036615">
    <property type="entry name" value="Mur_ligase_C_dom_sf"/>
</dbReference>
<evidence type="ECO:0000256" key="2">
    <source>
        <dbReference type="ARBA" id="ARBA00022898"/>
    </source>
</evidence>
<evidence type="ECO:0000256" key="3">
    <source>
        <dbReference type="ARBA" id="ARBA00023235"/>
    </source>
</evidence>
<protein>
    <recommendedName>
        <fullName evidence="4">Alanine racemase</fullName>
        <ecNumber evidence="4">5.1.1.1</ecNumber>
    </recommendedName>
</protein>
<dbReference type="InterPro" id="IPR029066">
    <property type="entry name" value="PLP-binding_barrel"/>
</dbReference>
<dbReference type="InterPro" id="IPR013221">
    <property type="entry name" value="Mur_ligase_cen"/>
</dbReference>
<dbReference type="InterPro" id="IPR001608">
    <property type="entry name" value="Ala_racemase_N"/>
</dbReference>
<dbReference type="InterPro" id="IPR011079">
    <property type="entry name" value="Ala_racemase_C"/>
</dbReference>
<accession>A0ABW8STA9</accession>
<sequence>MIQHKAPAHLRAAYLSLDSRTIYEPAKTAFFAVHGLNHDGHQYLESLYAKGVREFIVEESAWHGAIAEKAVSWEQTNIYVVENSIATLQEIAKHHREQFQYPLIAITGSNGKTICKEWLAILCNSSFTITKSPKSYNSQIGVPLSLWAMQEKHTLGIFEAGISQKGEMERIETMLKPDYGIFTHFGEAHGSNFSSDEEKLREKLILFKNAKKLVYRIKDLQNDAIKTIMQEINPSCELIGWNTISPDKGLFTFWQTKGKSAHIKVIKAAQSEAFIDSHIDMSDEASLENATNCLVLASILGISRDILGIKSRALKPISMRLEMKEGLRGNTLIDDSYNNDVDGLRLALPLLQKNKQKKSVLILSDFIETGIPEKDLYAEVASLVRHQKIDRVIGVGEHIIRNKVNFDSIDVYHTTEDLISSGVLNTINNSQLLLKGARKFNFEKLVHALENKTHRTQLEVNLDAIKHNLTYFKKSIGPDTKLMVMVKAFAYGTGAIEIAALLQNSGVDYLTVAYTDEGVYLRKHGIYVPIMVMNPTVEEFDKLTENGLEPEIYSFDLLKAIDEYSTQQNKNIKIHIKLDTGMKRLGFESSEIEELGENLAQMPQLWVASILSHLAAADSPQHGEFTEKQIDQFSQAATEIEKSLGYQTIKHIANSAAIQNYPSARQDMVRLGISLYGITGNPNVKNKIENVLTLKTSISQIKNIAPEESIGYGRRGNLTGPGRIATLAIGYADGYSRALGMGKGHFEIKGHLCPTVGSICMDMCMVDISQFPDISVSDTAIAFGGKIQLYDLAKQAETIPYELMTNISERVKRVYVTQ</sequence>
<feature type="domain" description="Alanine racemase C-terminal" evidence="5">
    <location>
        <begin position="691"/>
        <end position="816"/>
    </location>
</feature>
<dbReference type="SUPFAM" id="SSF53244">
    <property type="entry name" value="MurD-like peptide ligases, peptide-binding domain"/>
    <property type="match status" value="1"/>
</dbReference>
<dbReference type="EC" id="5.1.1.1" evidence="4"/>
<dbReference type="Proteomes" id="UP001623559">
    <property type="component" value="Unassembled WGS sequence"/>
</dbReference>
<dbReference type="InterPro" id="IPR035911">
    <property type="entry name" value="MurE/MurF_N"/>
</dbReference>
<reference evidence="6 7" key="1">
    <citation type="submission" date="2024-07" db="EMBL/GenBank/DDBJ databases">
        <authorList>
            <person name="Pitt A."/>
            <person name="Hahn M.W."/>
        </authorList>
    </citation>
    <scope>NUCLEOTIDE SEQUENCE [LARGE SCALE GENOMIC DNA]</scope>
    <source>
        <strain evidence="6 7">2-AUSEE-184A6</strain>
    </source>
</reference>
<gene>
    <name evidence="6" type="ORF">V7S74_00125</name>
</gene>
<dbReference type="InterPro" id="IPR036565">
    <property type="entry name" value="Mur-like_cat_sf"/>
</dbReference>
<dbReference type="Gene3D" id="3.90.190.20">
    <property type="entry name" value="Mur ligase, C-terminal domain"/>
    <property type="match status" value="1"/>
</dbReference>
<dbReference type="Pfam" id="PF00842">
    <property type="entry name" value="Ala_racemase_C"/>
    <property type="match status" value="1"/>
</dbReference>
<dbReference type="PANTHER" id="PTHR30511">
    <property type="entry name" value="ALANINE RACEMASE"/>
    <property type="match status" value="1"/>
</dbReference>
<dbReference type="PRINTS" id="PR00992">
    <property type="entry name" value="ALARACEMASE"/>
</dbReference>
<dbReference type="SUPFAM" id="SSF50621">
    <property type="entry name" value="Alanine racemase C-terminal domain-like"/>
    <property type="match status" value="1"/>
</dbReference>
<comment type="similarity">
    <text evidence="4">Belongs to the alanine racemase family.</text>
</comment>
<dbReference type="Gene3D" id="3.40.1190.10">
    <property type="entry name" value="Mur-like, catalytic domain"/>
    <property type="match status" value="1"/>
</dbReference>
<feature type="modified residue" description="N6-(pyridoxal phosphate)lysine" evidence="4">
    <location>
        <position position="487"/>
    </location>
</feature>
<comment type="cofactor">
    <cofactor evidence="1 4">
        <name>pyridoxal 5'-phosphate</name>
        <dbReference type="ChEBI" id="CHEBI:597326"/>
    </cofactor>
</comment>
<comment type="caution">
    <text evidence="6">The sequence shown here is derived from an EMBL/GenBank/DDBJ whole genome shotgun (WGS) entry which is preliminary data.</text>
</comment>
<dbReference type="Gene3D" id="3.40.1390.10">
    <property type="entry name" value="MurE/MurF, N-terminal domain"/>
    <property type="match status" value="1"/>
</dbReference>
<dbReference type="Pfam" id="PF01168">
    <property type="entry name" value="Ala_racemase_N"/>
    <property type="match status" value="1"/>
</dbReference>
<dbReference type="Gene3D" id="3.20.20.10">
    <property type="entry name" value="Alanine racemase"/>
    <property type="match status" value="1"/>
</dbReference>
<keyword evidence="6" id="KW-0436">Ligase</keyword>
<dbReference type="SUPFAM" id="SSF63418">
    <property type="entry name" value="MurE/MurF N-terminal domain"/>
    <property type="match status" value="1"/>
</dbReference>
<keyword evidence="2 4" id="KW-0663">Pyridoxal phosphate</keyword>
<dbReference type="NCBIfam" id="NF008897">
    <property type="entry name" value="PRK11930.1"/>
    <property type="match status" value="1"/>
</dbReference>
<organism evidence="6 7">
    <name type="scientific">Aquirufa novilacunae</name>
    <dbReference type="NCBI Taxonomy" id="3139305"/>
    <lineage>
        <taxon>Bacteria</taxon>
        <taxon>Pseudomonadati</taxon>
        <taxon>Bacteroidota</taxon>
        <taxon>Cytophagia</taxon>
        <taxon>Cytophagales</taxon>
        <taxon>Flectobacillaceae</taxon>
        <taxon>Aquirufa</taxon>
    </lineage>
</organism>
<dbReference type="RefSeq" id="WP_406776743.1">
    <property type="nucleotide sequence ID" value="NZ_JBEWZG010000001.1"/>
</dbReference>
<comment type="pathway">
    <text evidence="4">Amino-acid biosynthesis; D-alanine biosynthesis; D-alanine from L-alanine: step 1/1.</text>
</comment>
<dbReference type="CDD" id="cd00430">
    <property type="entry name" value="PLPDE_III_AR"/>
    <property type="match status" value="1"/>
</dbReference>
<proteinExistence type="inferred from homology"/>
<dbReference type="InterPro" id="IPR000821">
    <property type="entry name" value="Ala_racemase"/>
</dbReference>
<dbReference type="Gene3D" id="2.40.37.10">
    <property type="entry name" value="Lyase, Ornithine Decarboxylase, Chain A, domain 1"/>
    <property type="match status" value="1"/>
</dbReference>
<dbReference type="SUPFAM" id="SSF51419">
    <property type="entry name" value="PLP-binding barrel"/>
    <property type="match status" value="1"/>
</dbReference>
<dbReference type="NCBIfam" id="TIGR00492">
    <property type="entry name" value="alr"/>
    <property type="match status" value="1"/>
</dbReference>
<evidence type="ECO:0000259" key="5">
    <source>
        <dbReference type="SMART" id="SM01005"/>
    </source>
</evidence>
<dbReference type="GO" id="GO:0016874">
    <property type="term" value="F:ligase activity"/>
    <property type="evidence" value="ECO:0007669"/>
    <property type="project" value="UniProtKB-KW"/>
</dbReference>
<evidence type="ECO:0000256" key="4">
    <source>
        <dbReference type="HAMAP-Rule" id="MF_01201"/>
    </source>
</evidence>
<evidence type="ECO:0000313" key="7">
    <source>
        <dbReference type="Proteomes" id="UP001623559"/>
    </source>
</evidence>
<dbReference type="HAMAP" id="MF_01201">
    <property type="entry name" value="Ala_racemase"/>
    <property type="match status" value="1"/>
</dbReference>
<feature type="binding site" evidence="4">
    <location>
        <position position="761"/>
    </location>
    <ligand>
        <name>substrate</name>
    </ligand>
</feature>
<evidence type="ECO:0000256" key="1">
    <source>
        <dbReference type="ARBA" id="ARBA00001933"/>
    </source>
</evidence>
<dbReference type="PANTHER" id="PTHR30511:SF0">
    <property type="entry name" value="ALANINE RACEMASE, CATABOLIC-RELATED"/>
    <property type="match status" value="1"/>
</dbReference>
<name>A0ABW8STA9_9BACT</name>
<keyword evidence="3 4" id="KW-0413">Isomerase</keyword>